<keyword evidence="10" id="KW-1185">Reference proteome</keyword>
<dbReference type="OrthoDB" id="21449at2759"/>
<keyword evidence="9" id="KW-0648">Protein biosynthesis</keyword>
<dbReference type="PROSITE" id="PS00633">
    <property type="entry name" value="BROMODOMAIN_1"/>
    <property type="match status" value="1"/>
</dbReference>
<protein>
    <submittedName>
        <fullName evidence="9">Transcription initiation factor subunit taf1</fullName>
    </submittedName>
</protein>
<name>W7U279_9STRA</name>
<feature type="compositionally biased region" description="Low complexity" evidence="7">
    <location>
        <begin position="2126"/>
        <end position="2148"/>
    </location>
</feature>
<feature type="region of interest" description="Disordered" evidence="7">
    <location>
        <begin position="193"/>
        <end position="215"/>
    </location>
</feature>
<dbReference type="PANTHER" id="PTHR24216">
    <property type="entry name" value="PAXILLIN-RELATED"/>
    <property type="match status" value="1"/>
</dbReference>
<dbReference type="EMBL" id="AZIL01000606">
    <property type="protein sequence ID" value="EWM26790.1"/>
    <property type="molecule type" value="Genomic_DNA"/>
</dbReference>
<feature type="region of interest" description="Disordered" evidence="7">
    <location>
        <begin position="98"/>
        <end position="118"/>
    </location>
</feature>
<evidence type="ECO:0000256" key="3">
    <source>
        <dbReference type="ARBA" id="ARBA00023117"/>
    </source>
</evidence>
<feature type="region of interest" description="Disordered" evidence="7">
    <location>
        <begin position="2414"/>
        <end position="2442"/>
    </location>
</feature>
<dbReference type="PROSITE" id="PS50014">
    <property type="entry name" value="BROMODOMAIN_2"/>
    <property type="match status" value="2"/>
</dbReference>
<evidence type="ECO:0000256" key="6">
    <source>
        <dbReference type="PROSITE-ProRule" id="PRU00035"/>
    </source>
</evidence>
<evidence type="ECO:0000256" key="5">
    <source>
        <dbReference type="ARBA" id="ARBA00023242"/>
    </source>
</evidence>
<dbReference type="Proteomes" id="UP000019335">
    <property type="component" value="Chromosome 8"/>
</dbReference>
<keyword evidence="2" id="KW-0805">Transcription regulation</keyword>
<feature type="compositionally biased region" description="Basic and acidic residues" evidence="7">
    <location>
        <begin position="99"/>
        <end position="110"/>
    </location>
</feature>
<dbReference type="PRINTS" id="PR00503">
    <property type="entry name" value="BROMODOMAIN"/>
</dbReference>
<evidence type="ECO:0000256" key="1">
    <source>
        <dbReference type="ARBA" id="ARBA00004123"/>
    </source>
</evidence>
<feature type="compositionally biased region" description="Gly residues" evidence="7">
    <location>
        <begin position="686"/>
        <end position="707"/>
    </location>
</feature>
<feature type="region of interest" description="Disordered" evidence="7">
    <location>
        <begin position="138"/>
        <end position="157"/>
    </location>
</feature>
<feature type="compositionally biased region" description="Basic residues" evidence="7">
    <location>
        <begin position="541"/>
        <end position="552"/>
    </location>
</feature>
<feature type="compositionally biased region" description="Low complexity" evidence="7">
    <location>
        <begin position="1952"/>
        <end position="1986"/>
    </location>
</feature>
<feature type="compositionally biased region" description="Acidic residues" evidence="7">
    <location>
        <begin position="205"/>
        <end position="215"/>
    </location>
</feature>
<dbReference type="GO" id="GO:0003743">
    <property type="term" value="F:translation initiation factor activity"/>
    <property type="evidence" value="ECO:0007669"/>
    <property type="project" value="UniProtKB-KW"/>
</dbReference>
<feature type="region of interest" description="Disordered" evidence="7">
    <location>
        <begin position="679"/>
        <end position="709"/>
    </location>
</feature>
<feature type="compositionally biased region" description="Pro residues" evidence="7">
    <location>
        <begin position="1987"/>
        <end position="1999"/>
    </location>
</feature>
<feature type="region of interest" description="Disordered" evidence="7">
    <location>
        <begin position="1770"/>
        <end position="1848"/>
    </location>
</feature>
<feature type="compositionally biased region" description="Low complexity" evidence="7">
    <location>
        <begin position="2171"/>
        <end position="2188"/>
    </location>
</feature>
<dbReference type="InterPro" id="IPR018359">
    <property type="entry name" value="Bromodomain_CS"/>
</dbReference>
<feature type="compositionally biased region" description="Low complexity" evidence="7">
    <location>
        <begin position="2228"/>
        <end position="2261"/>
    </location>
</feature>
<keyword evidence="5" id="KW-0539">Nucleus</keyword>
<feature type="region of interest" description="Disordered" evidence="7">
    <location>
        <begin position="963"/>
        <end position="995"/>
    </location>
</feature>
<feature type="compositionally biased region" description="Low complexity" evidence="7">
    <location>
        <begin position="502"/>
        <end position="514"/>
    </location>
</feature>
<comment type="subcellular location">
    <subcellularLocation>
        <location evidence="1">Nucleus</location>
    </subcellularLocation>
</comment>
<sequence>MEAIFKRLHVIGRQEVGLILGGVGKVPDGSPAREECAEANIPEAFGTSADGTLMRTLQEFSFYMDDGVPAPIEALDDKFSKRKIKAFGTVLPADYVAPPRKEKKEKEGKDVGLTPAASGSSLTGAAFGGQAMSPNPAPSLAVAGAGDKKRGSGSIRLKIRLRPEHMAGGAGGGGEGGGGDGAAMKRLRVLGEEGASAQRGRSMEEGEDEGEDGREDWDSVGLRVVIPEITEWCIDYVLGGEAVLWVVSSAGVWYKLSGTSFSFLHPHPLYARMYRSAGKKFKLCALTAMHLVNAYREKPTGTYQEILEVIIRETQGKVKESALLENADFVGKQMAALSDPAGGDAGGRTFGACSFIEGLKAKARAQGTRPITKKERDKMAKEVGKVLRQLIQGWVEGGRGHGGGEGGAEEEVGRWEHPAGSPGGMEDFFGQGEGLPLKGGGDNYAVVYPGQAGGPGMEGGQITGLEGAKPSPLPYQEGGFLGESSHEWEHKTAMEEHEFYEPSYQYPEPSPNSSPGGGGIAPDEAGEEEEEASRSSTTIKLKMRTGPGHRYRGSGGWEGGRRDGGNRYPEGRPEVDDLVLLGEEAQVPRPPGQPASSLLPAALFPSVLTAWNTLQLCGPATLRLSPFPLSWLEQAVTTTVKGLIPDLIQETFHRLLAVVLNDRKDPSRPVSVCVLGEEYDEEEKGSGGGREGGREGGYGMGGEGGGSRMANRSVETLESVLYRGARAEQLLPYGWQELTRLLIAERFHLPLETYLDPLGELQRLLEDLAQGNKASLPFFHRVDPAKDDMPGYASIVEEPMDLGTIVQRLKTGWYEEEAIHRGKVLGEGKEKEEPTQAKQKEEQMGEAGGEAPKEEENGREAADPLPAGSGVEDTAQTVPSTAAAGETVPSFGSRGLSTRSKGRGAKGVLDDVRLVWVNCEQYHGPDAALTEVAQALSEELEEKIQTRVLEPLERRAKWLAGEGRKEGEVEDGKREEEDRVLGLGGDGEGEDGGVAASTTTEVGSKLTSSLGLASAPDIQGWKTVVDQLGRLTFAELPVKTRVMVLRWLADEVASSATVRELLENVAGAREPYRKMAARRTAFRAQKAHMAAQQQAAQASGYAPPPSPANLEGWTQADEREFLRVSELALKDLRLRPLGVDRFHRRYWTFPGDKKHAVYAEDEADGPVTVVYRSKVDLIALIRWLSDRTLREGALRSRVIELTERYYPDGPDLTQAINVPYSPVPNGEGAVNGRKSTESADAFCRYQSAYAGVNLPSEQQAMMPDLYRYICYPLGITARERGCLGLVYADQELKLTAYRDHRQNLVRTPPFPRMGINVDDRIVLVNGKLIDGPKWPSGAVEDDSTLVHLPGGETEEFQLMILREAGGAQTSINVQQLPPRVTCSEWNFVQGWLLHLEREMCHPLAIGPDWEGSGAKARWRQMVMRALDGEKKKAESLRKAALELEGRLRACGTVLSKEDREGRAKGTGGKWRQYMSLAQTPSQLLLGLRLLHSLLDRRVLNRALQSMERAAWQALLPKEKSIELPDVGSFVIYYPQGHKAAMRHNARFQGPMWNVEGPHEEQNGAAAGAGAVQVCQVHGIEYHAFDPTAKDPFASSAWARVKLARLNEPAYHYFYPERKLRLYRPVEPRASLSRLLARVVLSAMELREADQFCEPVDRNEYPDYYEMIWNPMDFTTLLSRVRRHMYGELSTFLKDLELISRNCHAYCDARFPTLPVLADQVVGVAKETVKYLEPKIRKAEKEIRVLCERSNFNDVIPYVKKEAPLEEMFVCDRSKPPGGNRPKNKASGRTTPNAFGDASPSASGHATPVKVEGNGSQSENSEGQGEARPRPFTESTAPSTQAASPMVATAPSPLSYPAATAPLVPSAPATEAFPSQASPSIPPPQTAGSFTHAFPAPANGPTPPSCSSAPAPTPVPAPAPHPSSLPQPQPTPTNTGNSWLPQQHPQQPPPQHQPQQHQQYQHQPASQPQQQQYQHQPASQPQQQQVQPPRPVGVPYPGGGPHPTSTSARPAYSQPSAIPPAPAKPSTSHTPSTAPVSTLAPATGATMPMGPVPGGGPPSVYGTYAGQGARPPPGPSSGYYNTYSHSYTHPAPPSSAPSTSVAGVQSSAPSPYATGYPYPPSHPHPQAGGESSAPPSSYAAPGYSYPTYSTGSAPSGATAYPGYHAPRPPPSSTSSSSQPATGTSSTQAAYQYAHPHPGTATYQHLPPSSAHAPAYRHPEHPQQQPPPHQQQQQPQPQRKPQGSPAGTPAGQHPPQQPPQQMATPKVVETFYVGVWLLNSVPEFMVSRPRYEQALKRTWRKEDRFDACWSSEDVGEEGSVYSGTVIGARPPDSVTGLLPWTALQMERDSGKVDFVNPWNIDVLPSDGGPVVPGGKLEYHGMYDLYKHHHSLLDRPRDPEMKDAGLNVLGPRGPGVYAPPSYSYHPQQQAYQDHPRHPPTDSAAAGAQAQGYAAYPSYPYGAYTGYAYGSVPGGYGYP</sequence>
<dbReference type="Pfam" id="PF12047">
    <property type="entry name" value="DNMT1-RFD"/>
    <property type="match status" value="1"/>
</dbReference>
<evidence type="ECO:0000256" key="4">
    <source>
        <dbReference type="ARBA" id="ARBA00023163"/>
    </source>
</evidence>
<feature type="region of interest" description="Disordered" evidence="7">
    <location>
        <begin position="502"/>
        <end position="573"/>
    </location>
</feature>
<feature type="compositionally biased region" description="Basic and acidic residues" evidence="7">
    <location>
        <begin position="559"/>
        <end position="573"/>
    </location>
</feature>
<dbReference type="InterPro" id="IPR036427">
    <property type="entry name" value="Bromodomain-like_sf"/>
</dbReference>
<reference evidence="9 10" key="1">
    <citation type="journal article" date="2014" name="Mol. Plant">
        <title>Chromosome Scale Genome Assembly and Transcriptome Profiling of Nannochloropsis gaditana in Nitrogen Depletion.</title>
        <authorList>
            <person name="Corteggiani Carpinelli E."/>
            <person name="Telatin A."/>
            <person name="Vitulo N."/>
            <person name="Forcato C."/>
            <person name="D'Angelo M."/>
            <person name="Schiavon R."/>
            <person name="Vezzi A."/>
            <person name="Giacometti G.M."/>
            <person name="Morosinotto T."/>
            <person name="Valle G."/>
        </authorList>
    </citation>
    <scope>NUCLEOTIDE SEQUENCE [LARGE SCALE GENOMIC DNA]</scope>
    <source>
        <strain evidence="9 10">B-31</strain>
    </source>
</reference>
<keyword evidence="4" id="KW-0804">Transcription</keyword>
<evidence type="ECO:0000259" key="8">
    <source>
        <dbReference type="PROSITE" id="PS50014"/>
    </source>
</evidence>
<dbReference type="GO" id="GO:0005634">
    <property type="term" value="C:nucleus"/>
    <property type="evidence" value="ECO:0007669"/>
    <property type="project" value="UniProtKB-SubCell"/>
</dbReference>
<feature type="compositionally biased region" description="Polar residues" evidence="7">
    <location>
        <begin position="1813"/>
        <end position="1822"/>
    </location>
</feature>
<dbReference type="InterPro" id="IPR001487">
    <property type="entry name" value="Bromodomain"/>
</dbReference>
<dbReference type="SUPFAM" id="SSF47370">
    <property type="entry name" value="Bromodomain"/>
    <property type="match status" value="3"/>
</dbReference>
<dbReference type="SMART" id="SM00297">
    <property type="entry name" value="BROMO"/>
    <property type="match status" value="1"/>
</dbReference>
<gene>
    <name evidence="9" type="ORF">Naga_100018g52</name>
</gene>
<comment type="caution">
    <text evidence="9">The sequence shown here is derived from an EMBL/GenBank/DDBJ whole genome shotgun (WGS) entry which is preliminary data.</text>
</comment>
<evidence type="ECO:0000256" key="7">
    <source>
        <dbReference type="SAM" id="MobiDB-lite"/>
    </source>
</evidence>
<keyword evidence="3 6" id="KW-0103">Bromodomain</keyword>
<feature type="compositionally biased region" description="Basic and acidic residues" evidence="7">
    <location>
        <begin position="851"/>
        <end position="862"/>
    </location>
</feature>
<organism evidence="9 10">
    <name type="scientific">Nannochloropsis gaditana</name>
    <dbReference type="NCBI Taxonomy" id="72520"/>
    <lineage>
        <taxon>Eukaryota</taxon>
        <taxon>Sar</taxon>
        <taxon>Stramenopiles</taxon>
        <taxon>Ochrophyta</taxon>
        <taxon>Eustigmatophyceae</taxon>
        <taxon>Eustigmatales</taxon>
        <taxon>Monodopsidaceae</taxon>
        <taxon>Nannochloropsis</taxon>
    </lineage>
</organism>
<dbReference type="PANTHER" id="PTHR24216:SF65">
    <property type="entry name" value="PAXILLIN-LIKE PROTEIN 1"/>
    <property type="match status" value="1"/>
</dbReference>
<feature type="compositionally biased region" description="Pro residues" evidence="7">
    <location>
        <begin position="1910"/>
        <end position="1930"/>
    </location>
</feature>
<proteinExistence type="predicted"/>
<dbReference type="InterPro" id="IPR028941">
    <property type="entry name" value="WHIM2_dom"/>
</dbReference>
<feature type="domain" description="Bromo" evidence="8">
    <location>
        <begin position="770"/>
        <end position="816"/>
    </location>
</feature>
<feature type="compositionally biased region" description="Basic and acidic residues" evidence="7">
    <location>
        <begin position="824"/>
        <end position="843"/>
    </location>
</feature>
<accession>W7U279</accession>
<evidence type="ECO:0000313" key="10">
    <source>
        <dbReference type="Proteomes" id="UP000019335"/>
    </source>
</evidence>
<feature type="region of interest" description="Disordered" evidence="7">
    <location>
        <begin position="824"/>
        <end position="904"/>
    </location>
</feature>
<feature type="region of interest" description="Disordered" evidence="7">
    <location>
        <begin position="1868"/>
        <end position="2261"/>
    </location>
</feature>
<feature type="compositionally biased region" description="Polar residues" evidence="7">
    <location>
        <begin position="1832"/>
        <end position="1842"/>
    </location>
</feature>
<dbReference type="Gene3D" id="1.20.920.10">
    <property type="entry name" value="Bromodomain-like"/>
    <property type="match status" value="2"/>
</dbReference>
<feature type="domain" description="Bromo" evidence="8">
    <location>
        <begin position="1643"/>
        <end position="1705"/>
    </location>
</feature>
<evidence type="ECO:0000313" key="9">
    <source>
        <dbReference type="EMBL" id="EWM26789.1"/>
    </source>
</evidence>
<feature type="compositionally biased region" description="Basic and acidic residues" evidence="7">
    <location>
        <begin position="963"/>
        <end position="980"/>
    </location>
</feature>
<dbReference type="InterPro" id="IPR022702">
    <property type="entry name" value="Cytosine_MeTrfase1_RFD"/>
</dbReference>
<dbReference type="Pfam" id="PF00439">
    <property type="entry name" value="Bromodomain"/>
    <property type="match status" value="1"/>
</dbReference>
<keyword evidence="9" id="KW-0396">Initiation factor</keyword>
<evidence type="ECO:0000256" key="2">
    <source>
        <dbReference type="ARBA" id="ARBA00023015"/>
    </source>
</evidence>
<dbReference type="EMBL" id="AZIL01000606">
    <property type="protein sequence ID" value="EWM26789.1"/>
    <property type="molecule type" value="Genomic_DNA"/>
</dbReference>
<dbReference type="Pfam" id="PF15613">
    <property type="entry name" value="WSD"/>
    <property type="match status" value="1"/>
</dbReference>